<dbReference type="Pfam" id="PF00440">
    <property type="entry name" value="TetR_N"/>
    <property type="match status" value="1"/>
</dbReference>
<accession>A0A4Q7VFN6</accession>
<reference evidence="6 7" key="1">
    <citation type="submission" date="2019-02" db="EMBL/GenBank/DDBJ databases">
        <title>Genomic Encyclopedia of Type Strains, Phase IV (KMG-IV): sequencing the most valuable type-strain genomes for metagenomic binning, comparative biology and taxonomic classification.</title>
        <authorList>
            <person name="Goeker M."/>
        </authorList>
    </citation>
    <scope>NUCLEOTIDE SEQUENCE [LARGE SCALE GENOMIC DNA]</scope>
    <source>
        <strain evidence="6 7">DSM 23814</strain>
    </source>
</reference>
<dbReference type="Proteomes" id="UP000293398">
    <property type="component" value="Unassembled WGS sequence"/>
</dbReference>
<dbReference type="SUPFAM" id="SSF48498">
    <property type="entry name" value="Tetracyclin repressor-like, C-terminal domain"/>
    <property type="match status" value="1"/>
</dbReference>
<keyword evidence="3" id="KW-0804">Transcription</keyword>
<evidence type="ECO:0000256" key="4">
    <source>
        <dbReference type="PROSITE-ProRule" id="PRU00335"/>
    </source>
</evidence>
<proteinExistence type="predicted"/>
<dbReference type="Gene3D" id="1.10.10.60">
    <property type="entry name" value="Homeodomain-like"/>
    <property type="match status" value="1"/>
</dbReference>
<keyword evidence="2 4" id="KW-0238">DNA-binding</keyword>
<dbReference type="PANTHER" id="PTHR47506:SF1">
    <property type="entry name" value="HTH-TYPE TRANSCRIPTIONAL REGULATOR YJDC"/>
    <property type="match status" value="1"/>
</dbReference>
<evidence type="ECO:0000256" key="3">
    <source>
        <dbReference type="ARBA" id="ARBA00023163"/>
    </source>
</evidence>
<dbReference type="PROSITE" id="PS50977">
    <property type="entry name" value="HTH_TETR_2"/>
    <property type="match status" value="1"/>
</dbReference>
<keyword evidence="7" id="KW-1185">Reference proteome</keyword>
<evidence type="ECO:0000256" key="2">
    <source>
        <dbReference type="ARBA" id="ARBA00023125"/>
    </source>
</evidence>
<keyword evidence="1" id="KW-0805">Transcription regulation</keyword>
<protein>
    <submittedName>
        <fullName evidence="6">TetR family transcriptional regulator</fullName>
    </submittedName>
</protein>
<dbReference type="InterPro" id="IPR011075">
    <property type="entry name" value="TetR_C"/>
</dbReference>
<dbReference type="GO" id="GO:0003677">
    <property type="term" value="F:DNA binding"/>
    <property type="evidence" value="ECO:0007669"/>
    <property type="project" value="UniProtKB-UniRule"/>
</dbReference>
<feature type="DNA-binding region" description="H-T-H motif" evidence="4">
    <location>
        <begin position="32"/>
        <end position="51"/>
    </location>
</feature>
<dbReference type="InterPro" id="IPR009057">
    <property type="entry name" value="Homeodomain-like_sf"/>
</dbReference>
<dbReference type="PANTHER" id="PTHR47506">
    <property type="entry name" value="TRANSCRIPTIONAL REGULATORY PROTEIN"/>
    <property type="match status" value="1"/>
</dbReference>
<gene>
    <name evidence="6" type="ORF">EV681_2959</name>
</gene>
<feature type="domain" description="HTH tetR-type" evidence="5">
    <location>
        <begin position="9"/>
        <end position="69"/>
    </location>
</feature>
<dbReference type="EMBL" id="SHKO01000002">
    <property type="protein sequence ID" value="RZT94538.1"/>
    <property type="molecule type" value="Genomic_DNA"/>
</dbReference>
<evidence type="ECO:0000313" key="6">
    <source>
        <dbReference type="EMBL" id="RZT94538.1"/>
    </source>
</evidence>
<dbReference type="SUPFAM" id="SSF46689">
    <property type="entry name" value="Homeodomain-like"/>
    <property type="match status" value="1"/>
</dbReference>
<dbReference type="InterPro" id="IPR036271">
    <property type="entry name" value="Tet_transcr_reg_TetR-rel_C_sf"/>
</dbReference>
<sequence length="200" mass="21821">MVTRGRPRSFDRDAVLRAAMQLFQAHGYEGTSMADLTAAMGIPAPSLYNAFGNKEGLFKETVQYYVTHDGSATARALREQPTARKAIEIMLHEALGPVANTNKTHGCLVVLGATNCAEEHREVDDFLKGLRQGNYEAVHQRLRKAQAEKELSDTVDTAALASFYATLMNGLAIQMRDGVPRAVLEKVVQTAMAAWPDQAG</sequence>
<dbReference type="Pfam" id="PF16925">
    <property type="entry name" value="TetR_C_13"/>
    <property type="match status" value="1"/>
</dbReference>
<dbReference type="AlphaFoldDB" id="A0A4Q7VFN6"/>
<organism evidence="6 7">
    <name type="scientific">Advenella incenata</name>
    <dbReference type="NCBI Taxonomy" id="267800"/>
    <lineage>
        <taxon>Bacteria</taxon>
        <taxon>Pseudomonadati</taxon>
        <taxon>Pseudomonadota</taxon>
        <taxon>Betaproteobacteria</taxon>
        <taxon>Burkholderiales</taxon>
        <taxon>Alcaligenaceae</taxon>
    </lineage>
</organism>
<evidence type="ECO:0000259" key="5">
    <source>
        <dbReference type="PROSITE" id="PS50977"/>
    </source>
</evidence>
<dbReference type="PRINTS" id="PR00455">
    <property type="entry name" value="HTHTETR"/>
</dbReference>
<evidence type="ECO:0000313" key="7">
    <source>
        <dbReference type="Proteomes" id="UP000293398"/>
    </source>
</evidence>
<evidence type="ECO:0000256" key="1">
    <source>
        <dbReference type="ARBA" id="ARBA00023015"/>
    </source>
</evidence>
<dbReference type="OrthoDB" id="270177at2"/>
<dbReference type="InterPro" id="IPR001647">
    <property type="entry name" value="HTH_TetR"/>
</dbReference>
<comment type="caution">
    <text evidence="6">The sequence shown here is derived from an EMBL/GenBank/DDBJ whole genome shotgun (WGS) entry which is preliminary data.</text>
</comment>
<name>A0A4Q7VFN6_9BURK</name>
<dbReference type="Gene3D" id="1.10.357.10">
    <property type="entry name" value="Tetracycline Repressor, domain 2"/>
    <property type="match status" value="1"/>
</dbReference>